<evidence type="ECO:0000256" key="2">
    <source>
        <dbReference type="SAM" id="SignalP"/>
    </source>
</evidence>
<keyword evidence="4" id="KW-1185">Reference proteome</keyword>
<dbReference type="SUPFAM" id="SSF48452">
    <property type="entry name" value="TPR-like"/>
    <property type="match status" value="4"/>
</dbReference>
<dbReference type="Pfam" id="PF13174">
    <property type="entry name" value="TPR_6"/>
    <property type="match status" value="3"/>
</dbReference>
<feature type="repeat" description="TPR" evidence="1">
    <location>
        <begin position="283"/>
        <end position="316"/>
    </location>
</feature>
<dbReference type="Gene3D" id="1.25.40.10">
    <property type="entry name" value="Tetratricopeptide repeat domain"/>
    <property type="match status" value="6"/>
</dbReference>
<dbReference type="Pfam" id="PF13181">
    <property type="entry name" value="TPR_8"/>
    <property type="match status" value="1"/>
</dbReference>
<feature type="repeat" description="TPR" evidence="1">
    <location>
        <begin position="504"/>
        <end position="537"/>
    </location>
</feature>
<organism evidence="3 4">
    <name type="scientific">Polaribacter marinaquae</name>
    <dbReference type="NCBI Taxonomy" id="1642819"/>
    <lineage>
        <taxon>Bacteria</taxon>
        <taxon>Pseudomonadati</taxon>
        <taxon>Bacteroidota</taxon>
        <taxon>Flavobacteriia</taxon>
        <taxon>Flavobacteriales</taxon>
        <taxon>Flavobacteriaceae</taxon>
    </lineage>
</organism>
<protein>
    <submittedName>
        <fullName evidence="3">Tetratricopeptide repeat protein</fullName>
    </submittedName>
</protein>
<evidence type="ECO:0000256" key="1">
    <source>
        <dbReference type="PROSITE-ProRule" id="PRU00339"/>
    </source>
</evidence>
<feature type="repeat" description="TPR" evidence="1">
    <location>
        <begin position="318"/>
        <end position="351"/>
    </location>
</feature>
<dbReference type="EMBL" id="CP150496">
    <property type="protein sequence ID" value="WYW55427.1"/>
    <property type="molecule type" value="Genomic_DNA"/>
</dbReference>
<evidence type="ECO:0000313" key="4">
    <source>
        <dbReference type="Proteomes" id="UP001491088"/>
    </source>
</evidence>
<proteinExistence type="predicted"/>
<dbReference type="PANTHER" id="PTHR12558">
    <property type="entry name" value="CELL DIVISION CYCLE 16,23,27"/>
    <property type="match status" value="1"/>
</dbReference>
<dbReference type="PROSITE" id="PS50005">
    <property type="entry name" value="TPR"/>
    <property type="match status" value="4"/>
</dbReference>
<keyword evidence="2" id="KW-0732">Signal</keyword>
<dbReference type="InterPro" id="IPR011990">
    <property type="entry name" value="TPR-like_helical_dom_sf"/>
</dbReference>
<sequence>MKYRFLTKLILSFCIFLCSIHCFSQQTIADATNLTTYNNALKLYNSKAYAAAFKTFSKVAEDASVGSNLKSDASYYEAMSAIKLNRADADKKVLTFVEENPNSNKKNIAFYNVANYYFANKKAAYALKWFQKVNLDNLSKENRKELNFKMGYCFLATNNLQLAKARFLPLINDAKYGNDSRYYFGFISYKLEDYGIAESTLKEIADDESYRAEITYYLLDISFKAGKFKRCIKVGLELYPTIERKLKSDVAKIIGESYFNLNKYAESIPYLKAYKGTKGKWNNTDFYQLGYAYYKQNDFENAVNNFNKIIDQKNSVSQNAYYHLGECYMKLENKSAALNAFKSASLMNFDKNIKQDAALNYAKLSYEEGNPFEPVAEVLQKYLKEYPKSKAYQEINELVVSSFLNQQDYKGALAFLSEKKSEENITLTYEVSLYRGIQLFNENKLSESVPFFIEAKKSKINQINQRAKYWEAESLYLLENYKDALSKFIAINNASKSVNINEFSRLNYNIGYSYFKLKQYENAGNYFKNFLKKDSISDNLKYDALIRLADSYFATTNYTKAISTYKNVTDNFGLGADYAQYQIGMSYGFIDKNEEKITALKNVINNYQVSNLKDDALYQLGNTYSKIKDHKNAHIAYDRLIEKHPKSTFVSRALLRQGLLYFNDNSNMQSLMKYKDVAAKFPNSPDALEAVANARNVYIEEGNLEDYVNWVATLKFINITNSELDNTTFAVAEKKYLESKKGEDIINSLQNYIRKFPKGTHKIKANYYLADVLFQVKEFKKSIPYFEFVINEDTSDFTEDSLNKLSQIYLNQDDFNTALPLLDRLEEEAYVTENIIYAQSNLMKGYYETEAYDFATEYAKKILQKDKLDATISNDAKKIIARSSFKSNDFITAEKYYKEIEATAIGEIKAEALFYNAYFKNQQKLFKESNKVVQKLIAKYANYKYWAVKSYVIMGKNYYGLNDVYQATFVLENVIKNFKQFDDIVKDAELELNTIRENEAKTNNSVTPEKKN</sequence>
<dbReference type="PANTHER" id="PTHR12558:SF44">
    <property type="entry name" value="TETRATRICOPEPTIDE REPEAT-CONTAINING PROTEIN"/>
    <property type="match status" value="1"/>
</dbReference>
<evidence type="ECO:0000313" key="3">
    <source>
        <dbReference type="EMBL" id="WYW55427.1"/>
    </source>
</evidence>
<feature type="repeat" description="TPR" evidence="1">
    <location>
        <begin position="614"/>
        <end position="647"/>
    </location>
</feature>
<dbReference type="RefSeq" id="WP_340932908.1">
    <property type="nucleotide sequence ID" value="NZ_CP150496.1"/>
</dbReference>
<accession>A0ABZ2TUQ0</accession>
<gene>
    <name evidence="3" type="ORF">WG950_12920</name>
</gene>
<dbReference type="Proteomes" id="UP001491088">
    <property type="component" value="Chromosome"/>
</dbReference>
<dbReference type="Pfam" id="PF13432">
    <property type="entry name" value="TPR_16"/>
    <property type="match status" value="1"/>
</dbReference>
<name>A0ABZ2TUQ0_9FLAO</name>
<feature type="chain" id="PRO_5046135291" evidence="2">
    <location>
        <begin position="25"/>
        <end position="1012"/>
    </location>
</feature>
<dbReference type="SMART" id="SM00028">
    <property type="entry name" value="TPR"/>
    <property type="match status" value="8"/>
</dbReference>
<dbReference type="InterPro" id="IPR019734">
    <property type="entry name" value="TPR_rpt"/>
</dbReference>
<feature type="signal peptide" evidence="2">
    <location>
        <begin position="1"/>
        <end position="24"/>
    </location>
</feature>
<reference evidence="3 4" key="1">
    <citation type="submission" date="2024-03" db="EMBL/GenBank/DDBJ databases">
        <authorList>
            <person name="Cao K."/>
        </authorList>
    </citation>
    <scope>NUCLEOTIDE SEQUENCE [LARGE SCALE GENOMIC DNA]</scope>
    <source>
        <strain evidence="3 4">MCCC 1K00696</strain>
    </source>
</reference>
<keyword evidence="1" id="KW-0802">TPR repeat</keyword>